<dbReference type="PRINTS" id="PR00722">
    <property type="entry name" value="CHYMOTRYPSIN"/>
</dbReference>
<dbReference type="InterPro" id="IPR001314">
    <property type="entry name" value="Peptidase_S1A"/>
</dbReference>
<feature type="domain" description="Peptidase S1" evidence="3">
    <location>
        <begin position="38"/>
        <end position="288"/>
    </location>
</feature>
<dbReference type="Proteomes" id="UP001566132">
    <property type="component" value="Unassembled WGS sequence"/>
</dbReference>
<protein>
    <recommendedName>
        <fullName evidence="3">Peptidase S1 domain-containing protein</fullName>
    </recommendedName>
</protein>
<keyword evidence="1" id="KW-1015">Disulfide bond</keyword>
<dbReference type="PROSITE" id="PS00134">
    <property type="entry name" value="TRYPSIN_HIS"/>
    <property type="match status" value="1"/>
</dbReference>
<keyword evidence="5" id="KW-1185">Reference proteome</keyword>
<organism evidence="4 5">
    <name type="scientific">Hypothenemus hampei</name>
    <name type="common">Coffee berry borer</name>
    <dbReference type="NCBI Taxonomy" id="57062"/>
    <lineage>
        <taxon>Eukaryota</taxon>
        <taxon>Metazoa</taxon>
        <taxon>Ecdysozoa</taxon>
        <taxon>Arthropoda</taxon>
        <taxon>Hexapoda</taxon>
        <taxon>Insecta</taxon>
        <taxon>Pterygota</taxon>
        <taxon>Neoptera</taxon>
        <taxon>Endopterygota</taxon>
        <taxon>Coleoptera</taxon>
        <taxon>Polyphaga</taxon>
        <taxon>Cucujiformia</taxon>
        <taxon>Curculionidae</taxon>
        <taxon>Scolytinae</taxon>
        <taxon>Hypothenemus</taxon>
    </lineage>
</organism>
<dbReference type="InterPro" id="IPR009003">
    <property type="entry name" value="Peptidase_S1_PA"/>
</dbReference>
<accession>A0ABD1EU46</accession>
<dbReference type="AlphaFoldDB" id="A0ABD1EU46"/>
<comment type="caution">
    <text evidence="4">The sequence shown here is derived from an EMBL/GenBank/DDBJ whole genome shotgun (WGS) entry which is preliminary data.</text>
</comment>
<feature type="chain" id="PRO_5044750138" description="Peptidase S1 domain-containing protein" evidence="2">
    <location>
        <begin position="19"/>
        <end position="292"/>
    </location>
</feature>
<dbReference type="SMART" id="SM00020">
    <property type="entry name" value="Tryp_SPc"/>
    <property type="match status" value="1"/>
</dbReference>
<dbReference type="InterPro" id="IPR001254">
    <property type="entry name" value="Trypsin_dom"/>
</dbReference>
<evidence type="ECO:0000256" key="2">
    <source>
        <dbReference type="SAM" id="SignalP"/>
    </source>
</evidence>
<dbReference type="InterPro" id="IPR018114">
    <property type="entry name" value="TRYPSIN_HIS"/>
</dbReference>
<dbReference type="EMBL" id="JBDJPC010000005">
    <property type="protein sequence ID" value="KAL1502299.1"/>
    <property type="molecule type" value="Genomic_DNA"/>
</dbReference>
<dbReference type="Gene3D" id="2.40.10.10">
    <property type="entry name" value="Trypsin-like serine proteases"/>
    <property type="match status" value="1"/>
</dbReference>
<dbReference type="FunFam" id="2.40.10.10:FF:000116">
    <property type="entry name" value="Serine protease P16"/>
    <property type="match status" value="1"/>
</dbReference>
<dbReference type="CDD" id="cd00190">
    <property type="entry name" value="Tryp_SPc"/>
    <property type="match status" value="1"/>
</dbReference>
<evidence type="ECO:0000256" key="1">
    <source>
        <dbReference type="ARBA" id="ARBA00023157"/>
    </source>
</evidence>
<dbReference type="PANTHER" id="PTHR24252:SF7">
    <property type="entry name" value="HYALIN"/>
    <property type="match status" value="1"/>
</dbReference>
<proteinExistence type="predicted"/>
<gene>
    <name evidence="4" type="ORF">ABEB36_007465</name>
</gene>
<feature type="signal peptide" evidence="2">
    <location>
        <begin position="1"/>
        <end position="18"/>
    </location>
</feature>
<dbReference type="SUPFAM" id="SSF50494">
    <property type="entry name" value="Trypsin-like serine proteases"/>
    <property type="match status" value="1"/>
</dbReference>
<dbReference type="Pfam" id="PF00089">
    <property type="entry name" value="Trypsin"/>
    <property type="match status" value="1"/>
</dbReference>
<name>A0ABD1EU46_HYPHA</name>
<dbReference type="PANTHER" id="PTHR24252">
    <property type="entry name" value="ACROSIN-RELATED"/>
    <property type="match status" value="1"/>
</dbReference>
<evidence type="ECO:0000259" key="3">
    <source>
        <dbReference type="PROSITE" id="PS50240"/>
    </source>
</evidence>
<evidence type="ECO:0000313" key="4">
    <source>
        <dbReference type="EMBL" id="KAL1502299.1"/>
    </source>
</evidence>
<dbReference type="PROSITE" id="PS50240">
    <property type="entry name" value="TRYPSIN_DOM"/>
    <property type="match status" value="1"/>
</dbReference>
<evidence type="ECO:0000313" key="5">
    <source>
        <dbReference type="Proteomes" id="UP001566132"/>
    </source>
</evidence>
<sequence length="292" mass="32482">MHFCTFLSIILMILNVQALNNFADITCGQRPNQRKSKIVGGQEAGKAEFPWLVSITRRGNHFCGGTLIDKRHVMTAAHCLCTGIGNDHLKPGNLKITISQHDLSQTNSEAYEMSVKSVIVHPEYMCNKVKNDIAIVELHDEVKWTENVSPACLPANNKEKFNILSDNFKATVAGWGWTNENKNKGGRATILQKAHVNVVEIEKCRDWYKSQGKKTKIQETQICAGHENGGIDACWADSGGPLMVETKTRDQIMVIGVVSTGIGCGRPYLPGIYTRVSEYVPWIRQVVIEKTD</sequence>
<dbReference type="InterPro" id="IPR043504">
    <property type="entry name" value="Peptidase_S1_PA_chymotrypsin"/>
</dbReference>
<reference evidence="4 5" key="1">
    <citation type="submission" date="2024-05" db="EMBL/GenBank/DDBJ databases">
        <title>Genetic variation in Jamaican populations of the coffee berry borer (Hypothenemus hampei).</title>
        <authorList>
            <person name="Errbii M."/>
            <person name="Myrie A."/>
        </authorList>
    </citation>
    <scope>NUCLEOTIDE SEQUENCE [LARGE SCALE GENOMIC DNA]</scope>
    <source>
        <strain evidence="4">JA-Hopewell-2020-01-JO</strain>
        <tissue evidence="4">Whole body</tissue>
    </source>
</reference>
<keyword evidence="2" id="KW-0732">Signal</keyword>